<dbReference type="Pfam" id="PF00928">
    <property type="entry name" value="Adap_comp_sub"/>
    <property type="match status" value="1"/>
</dbReference>
<dbReference type="GO" id="GO:0012505">
    <property type="term" value="C:endomembrane system"/>
    <property type="evidence" value="ECO:0007669"/>
    <property type="project" value="UniProtKB-SubCell"/>
</dbReference>
<dbReference type="InterPro" id="IPR050431">
    <property type="entry name" value="Adaptor_comp_med_subunit"/>
</dbReference>
<dbReference type="SUPFAM" id="SSF64356">
    <property type="entry name" value="SNARE-like"/>
    <property type="match status" value="1"/>
</dbReference>
<dbReference type="InterPro" id="IPR011012">
    <property type="entry name" value="Longin-like_dom_sf"/>
</dbReference>
<evidence type="ECO:0000313" key="8">
    <source>
        <dbReference type="Proteomes" id="UP001216638"/>
    </source>
</evidence>
<keyword evidence="2" id="KW-0813">Transport</keyword>
<dbReference type="GO" id="GO:0016192">
    <property type="term" value="P:vesicle-mediated transport"/>
    <property type="evidence" value="ECO:0007669"/>
    <property type="project" value="InterPro"/>
</dbReference>
<feature type="region of interest" description="Disordered" evidence="5">
    <location>
        <begin position="65"/>
        <end position="134"/>
    </location>
</feature>
<dbReference type="Gene3D" id="3.30.450.60">
    <property type="match status" value="1"/>
</dbReference>
<dbReference type="Gene3D" id="2.60.40.1170">
    <property type="entry name" value="Mu homology domain, subdomain B"/>
    <property type="match status" value="2"/>
</dbReference>
<keyword evidence="3" id="KW-0653">Protein transport</keyword>
<evidence type="ECO:0000256" key="4">
    <source>
        <dbReference type="ARBA" id="ARBA00023136"/>
    </source>
</evidence>
<dbReference type="PROSITE" id="PS51072">
    <property type="entry name" value="MHD"/>
    <property type="match status" value="1"/>
</dbReference>
<proteinExistence type="predicted"/>
<dbReference type="InterPro" id="IPR036168">
    <property type="entry name" value="AP2_Mu_C_sf"/>
</dbReference>
<dbReference type="GO" id="GO:0006886">
    <property type="term" value="P:intracellular protein transport"/>
    <property type="evidence" value="ECO:0007669"/>
    <property type="project" value="UniProtKB-UniRule"/>
</dbReference>
<keyword evidence="8" id="KW-1185">Reference proteome</keyword>
<dbReference type="GO" id="GO:0030131">
    <property type="term" value="C:clathrin adaptor complex"/>
    <property type="evidence" value="ECO:0007669"/>
    <property type="project" value="UniProtKB-UniRule"/>
</dbReference>
<reference evidence="7" key="1">
    <citation type="submission" date="2023-03" db="EMBL/GenBank/DDBJ databases">
        <title>Mating type loci evolution in Malassezia.</title>
        <authorList>
            <person name="Coelho M.A."/>
        </authorList>
    </citation>
    <scope>NUCLEOTIDE SEQUENCE</scope>
    <source>
        <strain evidence="7">CBS 14135</strain>
    </source>
</reference>
<dbReference type="AlphaFoldDB" id="A0AAF0E135"/>
<gene>
    <name evidence="7" type="ORF">MBRA1_003816</name>
</gene>
<evidence type="ECO:0000259" key="6">
    <source>
        <dbReference type="PROSITE" id="PS51072"/>
    </source>
</evidence>
<dbReference type="InterPro" id="IPR028565">
    <property type="entry name" value="MHD"/>
</dbReference>
<accession>A0AAF0E135</accession>
<dbReference type="Proteomes" id="UP001216638">
    <property type="component" value="Chromosome 6"/>
</dbReference>
<sequence length="548" mass="59199">MDGLVVLGRAGRPLVVSRFRNEHAAYPLLYVDYLNSVLHKARTGGSERDVPPVLVVPVAEDVLRAGVPSARSDDDASSSSDSLESDTKSSAPSGDEAPQDDTRNVWDEPAPDADGKATSAEPPPPALSAAKSAPPEGGAVLCHIRAGELRLLCPVSRQVDPLVPLSFLHRLAEVLQAYLVGTDEDASQLTEDLVLEHFDTVYQLLEEMLDADGNVLVTEPNTLRDIVLPPSWIDRLASTVGLGGALDRPRPTFASPVPWRRTNSKYTKNEVYLDFVEHLDAIVDPTGKPVVLELLGRLVATTWLNGVPELTVPLTKPALVQDPAFHPCVRQKKWAAAQTLNLVPPDGMAELASYRLTPSLSGETRTRASLASIDTTLPLFVDVEWGDWDAARGSHPFTITVESRLGAPRTLTDVAVEWQLGDLAHGVDASVHDRGVSATAQSVSYTHEAEDQNASTPDDAVVFDRRRHLLRWTIARLRAGAATTLRGTVAAHGAPCRPLYALQIRFLVPGHSLTGLRAKEIQVSGVPTPAPTKGVRNALTGALEWRRR</sequence>
<evidence type="ECO:0000256" key="2">
    <source>
        <dbReference type="ARBA" id="ARBA00022448"/>
    </source>
</evidence>
<protein>
    <recommendedName>
        <fullName evidence="6">MHD domain-containing protein</fullName>
    </recommendedName>
</protein>
<dbReference type="PANTHER" id="PTHR10529">
    <property type="entry name" value="AP COMPLEX SUBUNIT MU"/>
    <property type="match status" value="1"/>
</dbReference>
<dbReference type="PRINTS" id="PR00314">
    <property type="entry name" value="CLATHRINADPT"/>
</dbReference>
<dbReference type="InterPro" id="IPR001392">
    <property type="entry name" value="Clathrin_mu"/>
</dbReference>
<dbReference type="SUPFAM" id="SSF49447">
    <property type="entry name" value="Second domain of Mu2 adaptin subunit (ap50) of ap2 adaptor"/>
    <property type="match status" value="1"/>
</dbReference>
<name>A0AAF0E135_9BASI</name>
<keyword evidence="4" id="KW-0472">Membrane</keyword>
<organism evidence="7 8">
    <name type="scientific">Malassezia brasiliensis</name>
    <dbReference type="NCBI Taxonomy" id="1821822"/>
    <lineage>
        <taxon>Eukaryota</taxon>
        <taxon>Fungi</taxon>
        <taxon>Dikarya</taxon>
        <taxon>Basidiomycota</taxon>
        <taxon>Ustilaginomycotina</taxon>
        <taxon>Malasseziomycetes</taxon>
        <taxon>Malasseziales</taxon>
        <taxon>Malasseziaceae</taxon>
        <taxon>Malassezia</taxon>
    </lineage>
</organism>
<dbReference type="EMBL" id="CP119956">
    <property type="protein sequence ID" value="WFC97150.1"/>
    <property type="molecule type" value="Genomic_DNA"/>
</dbReference>
<evidence type="ECO:0000256" key="5">
    <source>
        <dbReference type="SAM" id="MobiDB-lite"/>
    </source>
</evidence>
<evidence type="ECO:0000256" key="3">
    <source>
        <dbReference type="ARBA" id="ARBA00022927"/>
    </source>
</evidence>
<evidence type="ECO:0000313" key="7">
    <source>
        <dbReference type="EMBL" id="WFC97150.1"/>
    </source>
</evidence>
<evidence type="ECO:0000256" key="1">
    <source>
        <dbReference type="ARBA" id="ARBA00004308"/>
    </source>
</evidence>
<dbReference type="CDD" id="cd14837">
    <property type="entry name" value="AP3_Mu_N"/>
    <property type="match status" value="1"/>
</dbReference>
<comment type="subcellular location">
    <subcellularLocation>
        <location evidence="1">Endomembrane system</location>
    </subcellularLocation>
</comment>
<feature type="domain" description="MHD" evidence="6">
    <location>
        <begin position="268"/>
        <end position="548"/>
    </location>
</feature>